<dbReference type="Proteomes" id="UP000050525">
    <property type="component" value="Unassembled WGS sequence"/>
</dbReference>
<dbReference type="AlphaFoldDB" id="A0A151MZY4"/>
<dbReference type="EMBL" id="AKHW03004329">
    <property type="protein sequence ID" value="KYO30074.1"/>
    <property type="molecule type" value="Genomic_DNA"/>
</dbReference>
<comment type="caution">
    <text evidence="1">The sequence shown here is derived from an EMBL/GenBank/DDBJ whole genome shotgun (WGS) entry which is preliminary data.</text>
</comment>
<sequence>MDQDFMVVDSDFPVPDLRFARKVVGPLLHWSDWLETRRGFIMGAGVIFETCFDAMSAQEKMRKSQANFSNKRAFMELPTCERRGL</sequence>
<proteinExistence type="predicted"/>
<protein>
    <submittedName>
        <fullName evidence="1">Uncharacterized protein</fullName>
    </submittedName>
</protein>
<evidence type="ECO:0000313" key="1">
    <source>
        <dbReference type="EMBL" id="KYO30074.1"/>
    </source>
</evidence>
<accession>A0A151MZY4</accession>
<gene>
    <name evidence="1" type="ORF">Y1Q_0021158</name>
</gene>
<organism evidence="1 2">
    <name type="scientific">Alligator mississippiensis</name>
    <name type="common">American alligator</name>
    <dbReference type="NCBI Taxonomy" id="8496"/>
    <lineage>
        <taxon>Eukaryota</taxon>
        <taxon>Metazoa</taxon>
        <taxon>Chordata</taxon>
        <taxon>Craniata</taxon>
        <taxon>Vertebrata</taxon>
        <taxon>Euteleostomi</taxon>
        <taxon>Archelosauria</taxon>
        <taxon>Archosauria</taxon>
        <taxon>Crocodylia</taxon>
        <taxon>Alligatoridae</taxon>
        <taxon>Alligatorinae</taxon>
        <taxon>Alligator</taxon>
    </lineage>
</organism>
<keyword evidence="2" id="KW-1185">Reference proteome</keyword>
<name>A0A151MZY4_ALLMI</name>
<reference evidence="1 2" key="1">
    <citation type="journal article" date="2012" name="Genome Biol.">
        <title>Sequencing three crocodilian genomes to illuminate the evolution of archosaurs and amniotes.</title>
        <authorList>
            <person name="St John J.A."/>
            <person name="Braun E.L."/>
            <person name="Isberg S.R."/>
            <person name="Miles L.G."/>
            <person name="Chong A.Y."/>
            <person name="Gongora J."/>
            <person name="Dalzell P."/>
            <person name="Moran C."/>
            <person name="Bed'hom B."/>
            <person name="Abzhanov A."/>
            <person name="Burgess S.C."/>
            <person name="Cooksey A.M."/>
            <person name="Castoe T.A."/>
            <person name="Crawford N.G."/>
            <person name="Densmore L.D."/>
            <person name="Drew J.C."/>
            <person name="Edwards S.V."/>
            <person name="Faircloth B.C."/>
            <person name="Fujita M.K."/>
            <person name="Greenwold M.J."/>
            <person name="Hoffmann F.G."/>
            <person name="Howard J.M."/>
            <person name="Iguchi T."/>
            <person name="Janes D.E."/>
            <person name="Khan S.Y."/>
            <person name="Kohno S."/>
            <person name="de Koning A.J."/>
            <person name="Lance S.L."/>
            <person name="McCarthy F.M."/>
            <person name="McCormack J.E."/>
            <person name="Merchant M.E."/>
            <person name="Peterson D.G."/>
            <person name="Pollock D.D."/>
            <person name="Pourmand N."/>
            <person name="Raney B.J."/>
            <person name="Roessler K.A."/>
            <person name="Sanford J.R."/>
            <person name="Sawyer R.H."/>
            <person name="Schmidt C.J."/>
            <person name="Triplett E.W."/>
            <person name="Tuberville T.D."/>
            <person name="Venegas-Anaya M."/>
            <person name="Howard J.T."/>
            <person name="Jarvis E.D."/>
            <person name="Guillette L.J.Jr."/>
            <person name="Glenn T.C."/>
            <person name="Green R.E."/>
            <person name="Ray D.A."/>
        </authorList>
    </citation>
    <scope>NUCLEOTIDE SEQUENCE [LARGE SCALE GENOMIC DNA]</scope>
    <source>
        <strain evidence="1">KSC_2009_1</strain>
    </source>
</reference>
<evidence type="ECO:0000313" key="2">
    <source>
        <dbReference type="Proteomes" id="UP000050525"/>
    </source>
</evidence>